<dbReference type="Pfam" id="PF22863">
    <property type="entry name" value="TraI_middle"/>
    <property type="match status" value="1"/>
</dbReference>
<organism evidence="5 6">
    <name type="scientific">Rhodomicrobium vannielii (strain ATCC 17100 / DSM 162 / LMG 4299 / NCIMB 10020 / ATH 3.1.1)</name>
    <dbReference type="NCBI Taxonomy" id="648757"/>
    <lineage>
        <taxon>Bacteria</taxon>
        <taxon>Pseudomonadati</taxon>
        <taxon>Pseudomonadota</taxon>
        <taxon>Alphaproteobacteria</taxon>
        <taxon>Hyphomicrobiales</taxon>
        <taxon>Hyphomicrobiaceae</taxon>
        <taxon>Rhodomicrobium</taxon>
    </lineage>
</organism>
<dbReference type="InterPro" id="IPR040677">
    <property type="entry name" value="LPD7"/>
</dbReference>
<dbReference type="RefSeq" id="WP_013420075.1">
    <property type="nucleotide sequence ID" value="NC_014664.1"/>
</dbReference>
<gene>
    <name evidence="5" type="ordered locus">Rvan_2482</name>
</gene>
<dbReference type="Pfam" id="PF22287">
    <property type="entry name" value="TraI-like_C"/>
    <property type="match status" value="1"/>
</dbReference>
<dbReference type="STRING" id="648757.Rvan_2482"/>
<dbReference type="HOGENOM" id="CLU_022651_0_0_5"/>
<dbReference type="OrthoDB" id="279005at2"/>
<dbReference type="InterPro" id="IPR049751">
    <property type="entry name" value="TraI/MobA_relaxases"/>
</dbReference>
<accession>E3I5H6</accession>
<dbReference type="InterPro" id="IPR005094">
    <property type="entry name" value="Endonuclease_MobA/VirD2"/>
</dbReference>
<protein>
    <submittedName>
        <fullName evidence="5">Relaxase/mobilization nuclease family protein</fullName>
    </submittedName>
</protein>
<evidence type="ECO:0000259" key="1">
    <source>
        <dbReference type="Pfam" id="PF03432"/>
    </source>
</evidence>
<feature type="domain" description="TraI-like C-terminal" evidence="3">
    <location>
        <begin position="526"/>
        <end position="601"/>
    </location>
</feature>
<evidence type="ECO:0000313" key="6">
    <source>
        <dbReference type="Proteomes" id="UP000001399"/>
    </source>
</evidence>
<evidence type="ECO:0000259" key="3">
    <source>
        <dbReference type="Pfam" id="PF22287"/>
    </source>
</evidence>
<proteinExistence type="predicted"/>
<feature type="domain" description="TraI-like middle" evidence="4">
    <location>
        <begin position="204"/>
        <end position="264"/>
    </location>
</feature>
<dbReference type="InterPro" id="IPR054461">
    <property type="entry name" value="TraI-like_C"/>
</dbReference>
<keyword evidence="6" id="KW-1185">Reference proteome</keyword>
<evidence type="ECO:0000259" key="4">
    <source>
        <dbReference type="Pfam" id="PF22863"/>
    </source>
</evidence>
<evidence type="ECO:0000259" key="2">
    <source>
        <dbReference type="Pfam" id="PF18821"/>
    </source>
</evidence>
<dbReference type="InterPro" id="IPR054462">
    <property type="entry name" value="TraI_M"/>
</dbReference>
<sequence>MIAKRVKRGVASSYTGLATYILGPKGARRKEVIERLSDYILDKAGAGGRVGDIRITNCGTDEPDWALSDIIATQKQNTRASADKTYHLVVSFADNERPSDEVLEKVEERLVAAIGLEAHQRMSAVHIDTDHLHMHIAINKIHPTKFRMHEPYFDQRKLMTECEKLEKEFGLVRTNHGRSTDPQPIEVTRAFRADLQKTGVGIAMLEGAADWREVHRRFEAKKLALRQRGAGLCIEDETGRRVRASTVDRAFGIGQFVKRFGPFQGDGQTVAQTCTRSASRRDPVYDRLWTQYHLDRIRKRRAREKELQRIRKEANDAFQPVIDNYKRLRSRSANKRPPKGRLDHLQKLRDEMTRRSREIAQKMSDRQDAVSRAWPRWSFDDYLIHVAQQGDGNALALLQRRNKEQEALNTAFISAPSGADARRIVYRHLKPYVLKNGSSIYYLRDGGKAIDRPDKIYVPEVSLQAAYLAIDLGATRFGGQPLRIEGSAEFRAAVVKAAAVSGLQITLEDRSLEAQRQAALAERQDAIDSYIARRNERAARDPGFPAHRLFSSSDRGPFVYRGRRTLKDGRPAIVLEQGDSWILKPVTLQEAEAFAKLTRGARLQGLEQITEKQHDLSR</sequence>
<feature type="domain" description="Large polyvalent protein-associated" evidence="2">
    <location>
        <begin position="429"/>
        <end position="519"/>
    </location>
</feature>
<dbReference type="NCBIfam" id="NF041893">
    <property type="entry name" value="TraI_MobP_relax"/>
    <property type="match status" value="1"/>
</dbReference>
<dbReference type="Pfam" id="PF03432">
    <property type="entry name" value="Relaxase"/>
    <property type="match status" value="1"/>
</dbReference>
<dbReference type="Pfam" id="PF18821">
    <property type="entry name" value="LPD7"/>
    <property type="match status" value="1"/>
</dbReference>
<evidence type="ECO:0000313" key="5">
    <source>
        <dbReference type="EMBL" id="ADP71697.1"/>
    </source>
</evidence>
<dbReference type="EMBL" id="CP002292">
    <property type="protein sequence ID" value="ADP71697.1"/>
    <property type="molecule type" value="Genomic_DNA"/>
</dbReference>
<reference evidence="6" key="1">
    <citation type="journal article" date="2011" name="J. Bacteriol.">
        <title>Genome sequences of eight morphologically diverse alphaproteobacteria.</title>
        <authorList>
            <consortium name="US DOE Joint Genome Institute"/>
            <person name="Brown P.J."/>
            <person name="Kysela D.T."/>
            <person name="Buechlein A."/>
            <person name="Hemmerich C."/>
            <person name="Brun Y.V."/>
        </authorList>
    </citation>
    <scope>NUCLEOTIDE SEQUENCE [LARGE SCALE GENOMIC DNA]</scope>
    <source>
        <strain evidence="6">ATCC 17100 / ATH 3.1.1 / DSM 162 / LMG 4299</strain>
    </source>
</reference>
<feature type="domain" description="MobA/VirD2-like nuclease" evidence="1">
    <location>
        <begin position="39"/>
        <end position="171"/>
    </location>
</feature>
<name>E3I5H6_RHOVT</name>
<dbReference type="Proteomes" id="UP000001399">
    <property type="component" value="Chromosome"/>
</dbReference>
<dbReference type="AlphaFoldDB" id="E3I5H6"/>
<dbReference type="eggNOG" id="COG3843">
    <property type="taxonomic scope" value="Bacteria"/>
</dbReference>
<dbReference type="KEGG" id="rva:Rvan_2482"/>